<dbReference type="PANTHER" id="PTHR12263">
    <property type="entry name" value="VACUOLAR ATP SYNTHASE SUBUNIT H"/>
    <property type="match status" value="1"/>
</dbReference>
<name>A0AAV9WYQ2_9PEZI</name>
<protein>
    <submittedName>
        <fullName evidence="10">H(+)-transporting V0 sector ATPase subunit e</fullName>
    </submittedName>
</protein>
<dbReference type="InterPro" id="IPR008389">
    <property type="entry name" value="ATPase_V0-cplx_e1/e2_su"/>
</dbReference>
<dbReference type="EMBL" id="JAVHJO010000014">
    <property type="protein sequence ID" value="KAK6529000.1"/>
    <property type="molecule type" value="Genomic_DNA"/>
</dbReference>
<comment type="similarity">
    <text evidence="2">Belongs to the V-ATPase e1/e2 subunit family.</text>
</comment>
<keyword evidence="3" id="KW-0813">Transport</keyword>
<comment type="caution">
    <text evidence="10">The sequence shown here is derived from an EMBL/GenBank/DDBJ whole genome shotgun (WGS) entry which is preliminary data.</text>
</comment>
<dbReference type="Proteomes" id="UP001365542">
    <property type="component" value="Unassembled WGS sequence"/>
</dbReference>
<reference evidence="10 11" key="1">
    <citation type="submission" date="2019-10" db="EMBL/GenBank/DDBJ databases">
        <authorList>
            <person name="Palmer J.M."/>
        </authorList>
    </citation>
    <scope>NUCLEOTIDE SEQUENCE [LARGE SCALE GENOMIC DNA]</scope>
    <source>
        <strain evidence="10 11">TWF694</strain>
    </source>
</reference>
<gene>
    <name evidence="10" type="primary">VMA9</name>
    <name evidence="10" type="ORF">TWF694_004223</name>
</gene>
<proteinExistence type="inferred from homology"/>
<organism evidence="10 11">
    <name type="scientific">Orbilia ellipsospora</name>
    <dbReference type="NCBI Taxonomy" id="2528407"/>
    <lineage>
        <taxon>Eukaryota</taxon>
        <taxon>Fungi</taxon>
        <taxon>Dikarya</taxon>
        <taxon>Ascomycota</taxon>
        <taxon>Pezizomycotina</taxon>
        <taxon>Orbiliomycetes</taxon>
        <taxon>Orbiliales</taxon>
        <taxon>Orbiliaceae</taxon>
        <taxon>Orbilia</taxon>
    </lineage>
</organism>
<feature type="transmembrane region" description="Helical" evidence="9">
    <location>
        <begin position="68"/>
        <end position="88"/>
    </location>
</feature>
<evidence type="ECO:0000256" key="5">
    <source>
        <dbReference type="ARBA" id="ARBA00022781"/>
    </source>
</evidence>
<evidence type="ECO:0000313" key="11">
    <source>
        <dbReference type="Proteomes" id="UP001365542"/>
    </source>
</evidence>
<keyword evidence="8 9" id="KW-0472">Membrane</keyword>
<evidence type="ECO:0000256" key="1">
    <source>
        <dbReference type="ARBA" id="ARBA00004127"/>
    </source>
</evidence>
<dbReference type="GO" id="GO:0000220">
    <property type="term" value="C:vacuolar proton-transporting V-type ATPase, V0 domain"/>
    <property type="evidence" value="ECO:0007669"/>
    <property type="project" value="TreeGrafter"/>
</dbReference>
<evidence type="ECO:0000256" key="6">
    <source>
        <dbReference type="ARBA" id="ARBA00022989"/>
    </source>
</evidence>
<feature type="transmembrane region" description="Helical" evidence="9">
    <location>
        <begin position="100"/>
        <end position="120"/>
    </location>
</feature>
<evidence type="ECO:0000256" key="3">
    <source>
        <dbReference type="ARBA" id="ARBA00022448"/>
    </source>
</evidence>
<keyword evidence="7" id="KW-0406">Ion transport</keyword>
<evidence type="ECO:0000256" key="8">
    <source>
        <dbReference type="ARBA" id="ARBA00023136"/>
    </source>
</evidence>
<accession>A0AAV9WYQ2</accession>
<dbReference type="GO" id="GO:0046961">
    <property type="term" value="F:proton-transporting ATPase activity, rotational mechanism"/>
    <property type="evidence" value="ECO:0007669"/>
    <property type="project" value="InterPro"/>
</dbReference>
<sequence length="137" mass="15280">MQLPCVGLRLTRSRDGASGHSLHARPPSRGPLPKYIITITTYSNSYEDNNHPFTLRTPHTYYNMANGYSVIVGLAICIVVATAGYFLAPKGENLTVWRSSILLTVACTYIMWALTLLAQLNPLVQPYAGDFRKEYIE</sequence>
<keyword evidence="5" id="KW-0375">Hydrogen ion transport</keyword>
<dbReference type="GO" id="GO:0012505">
    <property type="term" value="C:endomembrane system"/>
    <property type="evidence" value="ECO:0007669"/>
    <property type="project" value="UniProtKB-SubCell"/>
</dbReference>
<evidence type="ECO:0000256" key="9">
    <source>
        <dbReference type="SAM" id="Phobius"/>
    </source>
</evidence>
<evidence type="ECO:0000256" key="2">
    <source>
        <dbReference type="ARBA" id="ARBA00008328"/>
    </source>
</evidence>
<dbReference type="PANTHER" id="PTHR12263:SF0">
    <property type="entry name" value="V-TYPE PROTON ATPASE SUBUNIT"/>
    <property type="match status" value="1"/>
</dbReference>
<comment type="subcellular location">
    <subcellularLocation>
        <location evidence="1">Endomembrane system</location>
        <topology evidence="1">Multi-pass membrane protein</topology>
    </subcellularLocation>
</comment>
<keyword evidence="11" id="KW-1185">Reference proteome</keyword>
<evidence type="ECO:0000256" key="7">
    <source>
        <dbReference type="ARBA" id="ARBA00023065"/>
    </source>
</evidence>
<evidence type="ECO:0000313" key="10">
    <source>
        <dbReference type="EMBL" id="KAK6529000.1"/>
    </source>
</evidence>
<keyword evidence="6 9" id="KW-1133">Transmembrane helix</keyword>
<dbReference type="Pfam" id="PF05493">
    <property type="entry name" value="ATP_synt_H"/>
    <property type="match status" value="1"/>
</dbReference>
<keyword evidence="4 9" id="KW-0812">Transmembrane</keyword>
<dbReference type="AlphaFoldDB" id="A0AAV9WYQ2"/>
<evidence type="ECO:0000256" key="4">
    <source>
        <dbReference type="ARBA" id="ARBA00022692"/>
    </source>
</evidence>
<dbReference type="GO" id="GO:0007035">
    <property type="term" value="P:vacuolar acidification"/>
    <property type="evidence" value="ECO:0007669"/>
    <property type="project" value="TreeGrafter"/>
</dbReference>